<dbReference type="EMBL" id="JBFOLJ010000012">
    <property type="protein sequence ID" value="KAL2489401.1"/>
    <property type="molecule type" value="Genomic_DNA"/>
</dbReference>
<accession>A0ABD1RMI0</accession>
<protein>
    <submittedName>
        <fullName evidence="1">Uncharacterized protein</fullName>
    </submittedName>
</protein>
<gene>
    <name evidence="1" type="ORF">Fot_42693</name>
</gene>
<organism evidence="1 2">
    <name type="scientific">Forsythia ovata</name>
    <dbReference type="NCBI Taxonomy" id="205694"/>
    <lineage>
        <taxon>Eukaryota</taxon>
        <taxon>Viridiplantae</taxon>
        <taxon>Streptophyta</taxon>
        <taxon>Embryophyta</taxon>
        <taxon>Tracheophyta</taxon>
        <taxon>Spermatophyta</taxon>
        <taxon>Magnoliopsida</taxon>
        <taxon>eudicotyledons</taxon>
        <taxon>Gunneridae</taxon>
        <taxon>Pentapetalae</taxon>
        <taxon>asterids</taxon>
        <taxon>lamiids</taxon>
        <taxon>Lamiales</taxon>
        <taxon>Oleaceae</taxon>
        <taxon>Forsythieae</taxon>
        <taxon>Forsythia</taxon>
    </lineage>
</organism>
<name>A0ABD1RMI0_9LAMI</name>
<dbReference type="Proteomes" id="UP001604277">
    <property type="component" value="Unassembled WGS sequence"/>
</dbReference>
<keyword evidence="2" id="KW-1185">Reference proteome</keyword>
<proteinExistence type="predicted"/>
<evidence type="ECO:0000313" key="1">
    <source>
        <dbReference type="EMBL" id="KAL2489401.1"/>
    </source>
</evidence>
<comment type="caution">
    <text evidence="1">The sequence shown here is derived from an EMBL/GenBank/DDBJ whole genome shotgun (WGS) entry which is preliminary data.</text>
</comment>
<evidence type="ECO:0000313" key="2">
    <source>
        <dbReference type="Proteomes" id="UP001604277"/>
    </source>
</evidence>
<sequence length="114" mass="12294">MLISTSKNGCISTTTTTGASPLNLLYEPPCFSENVDSTCSTPYVSAPSNSDHASSLRSGYFFSAPASPIHFLLSKEKVEMFSSKYESVFFKSESGSSFKFEFCSRLSPNGLSGN</sequence>
<dbReference type="AlphaFoldDB" id="A0ABD1RMI0"/>
<reference evidence="2" key="1">
    <citation type="submission" date="2024-07" db="EMBL/GenBank/DDBJ databases">
        <title>Two chromosome-level genome assemblies of Korean endemic species Abeliophyllum distichum and Forsythia ovata (Oleaceae).</title>
        <authorList>
            <person name="Jang H."/>
        </authorList>
    </citation>
    <scope>NUCLEOTIDE SEQUENCE [LARGE SCALE GENOMIC DNA]</scope>
</reference>